<evidence type="ECO:0000256" key="1">
    <source>
        <dbReference type="SAM" id="Phobius"/>
    </source>
</evidence>
<sequence>MQTRKDVLKEWYKRVAVTQAAHYYSADSLNNRKYWLGVPTVILTTLVGTSVFATVSQENTEAWVKICLGLASVIAALLASLQTFLGDSERSEKHRIAGAKYGALGRELEFILTIEQDIGEVRFDNLRVKLDELALESPNNQLKIYRMAGAKDIKVLPNDKEASPPQLA</sequence>
<evidence type="ECO:0000313" key="4">
    <source>
        <dbReference type="Proteomes" id="UP000000225"/>
    </source>
</evidence>
<dbReference type="InterPro" id="IPR040811">
    <property type="entry name" value="SLATT_4"/>
</dbReference>
<dbReference type="NCBIfam" id="NF033632">
    <property type="entry name" value="SLATT_4"/>
    <property type="match status" value="1"/>
</dbReference>
<name>A4SSE0_AERS4</name>
<feature type="transmembrane region" description="Helical" evidence="1">
    <location>
        <begin position="62"/>
        <end position="85"/>
    </location>
</feature>
<gene>
    <name evidence="3" type="ordered locus">ASA_3858</name>
</gene>
<keyword evidence="1" id="KW-1133">Transmembrane helix</keyword>
<proteinExistence type="predicted"/>
<dbReference type="HOGENOM" id="CLU_132510_0_0_6"/>
<organism evidence="3 4">
    <name type="scientific">Aeromonas salmonicida (strain A449)</name>
    <dbReference type="NCBI Taxonomy" id="382245"/>
    <lineage>
        <taxon>Bacteria</taxon>
        <taxon>Pseudomonadati</taxon>
        <taxon>Pseudomonadota</taxon>
        <taxon>Gammaproteobacteria</taxon>
        <taxon>Aeromonadales</taxon>
        <taxon>Aeromonadaceae</taxon>
        <taxon>Aeromonas</taxon>
    </lineage>
</organism>
<accession>A4SSE0</accession>
<protein>
    <recommendedName>
        <fullName evidence="2">SMODS and SLOG-associating 2TM effector domain-containing protein</fullName>
    </recommendedName>
</protein>
<dbReference type="EMBL" id="CP000644">
    <property type="protein sequence ID" value="ABO91812.1"/>
    <property type="molecule type" value="Genomic_DNA"/>
</dbReference>
<dbReference type="Pfam" id="PF18186">
    <property type="entry name" value="SLATT_4"/>
    <property type="match status" value="1"/>
</dbReference>
<reference evidence="4" key="1">
    <citation type="journal article" date="2008" name="BMC Genomics">
        <title>The genome of Aeromonas salmonicida subsp. salmonicida A449: insights into the evolution of a fish pathogen.</title>
        <authorList>
            <person name="Reith M.E."/>
            <person name="Singh R.K."/>
            <person name="Curtis B."/>
            <person name="Boyd J.M."/>
            <person name="Bouevitch A."/>
            <person name="Kimball J."/>
            <person name="Munholland J."/>
            <person name="Murphy C."/>
            <person name="Sarty D."/>
            <person name="Williams J."/>
            <person name="Nash J.H."/>
            <person name="Johnson S.C."/>
            <person name="Brown L.L."/>
        </authorList>
    </citation>
    <scope>NUCLEOTIDE SEQUENCE [LARGE SCALE GENOMIC DNA]</scope>
    <source>
        <strain evidence="4">A449</strain>
    </source>
</reference>
<dbReference type="Proteomes" id="UP000000225">
    <property type="component" value="Chromosome"/>
</dbReference>
<keyword evidence="1" id="KW-0812">Transmembrane</keyword>
<dbReference type="KEGG" id="asa:ASA_3858"/>
<dbReference type="AlphaFoldDB" id="A4SSE0"/>
<evidence type="ECO:0000259" key="2">
    <source>
        <dbReference type="Pfam" id="PF18186"/>
    </source>
</evidence>
<feature type="transmembrane region" description="Helical" evidence="1">
    <location>
        <begin position="34"/>
        <end position="56"/>
    </location>
</feature>
<dbReference type="RefSeq" id="WP_011899155.1">
    <property type="nucleotide sequence ID" value="NC_009348.1"/>
</dbReference>
<evidence type="ECO:0000313" key="3">
    <source>
        <dbReference type="EMBL" id="ABO91812.1"/>
    </source>
</evidence>
<dbReference type="eggNOG" id="ENOG503313J">
    <property type="taxonomic scope" value="Bacteria"/>
</dbReference>
<feature type="domain" description="SMODS and SLOG-associating 2TM effector" evidence="2">
    <location>
        <begin position="6"/>
        <end position="136"/>
    </location>
</feature>
<keyword evidence="1" id="KW-0472">Membrane</keyword>